<evidence type="ECO:0000313" key="3">
    <source>
        <dbReference type="Proteomes" id="UP000265520"/>
    </source>
</evidence>
<name>A0A392VNP7_9FABA</name>
<dbReference type="AlphaFoldDB" id="A0A392VNP7"/>
<feature type="region of interest" description="Disordered" evidence="1">
    <location>
        <begin position="1"/>
        <end position="34"/>
    </location>
</feature>
<evidence type="ECO:0000313" key="2">
    <source>
        <dbReference type="EMBL" id="MCI90004.1"/>
    </source>
</evidence>
<comment type="caution">
    <text evidence="2">The sequence shown here is derived from an EMBL/GenBank/DDBJ whole genome shotgun (WGS) entry which is preliminary data.</text>
</comment>
<feature type="non-terminal residue" evidence="2">
    <location>
        <position position="1"/>
    </location>
</feature>
<organism evidence="2 3">
    <name type="scientific">Trifolium medium</name>
    <dbReference type="NCBI Taxonomy" id="97028"/>
    <lineage>
        <taxon>Eukaryota</taxon>
        <taxon>Viridiplantae</taxon>
        <taxon>Streptophyta</taxon>
        <taxon>Embryophyta</taxon>
        <taxon>Tracheophyta</taxon>
        <taxon>Spermatophyta</taxon>
        <taxon>Magnoliopsida</taxon>
        <taxon>eudicotyledons</taxon>
        <taxon>Gunneridae</taxon>
        <taxon>Pentapetalae</taxon>
        <taxon>rosids</taxon>
        <taxon>fabids</taxon>
        <taxon>Fabales</taxon>
        <taxon>Fabaceae</taxon>
        <taxon>Papilionoideae</taxon>
        <taxon>50 kb inversion clade</taxon>
        <taxon>NPAAA clade</taxon>
        <taxon>Hologalegina</taxon>
        <taxon>IRL clade</taxon>
        <taxon>Trifolieae</taxon>
        <taxon>Trifolium</taxon>
    </lineage>
</organism>
<proteinExistence type="predicted"/>
<sequence length="64" mass="7152">VTSPYLLPKPSKQTSKCAKSYHGRSASSWRRKAVHSRVTSEPWRALATISLSDQRPRSATQAQI</sequence>
<accession>A0A392VNP7</accession>
<evidence type="ECO:0000256" key="1">
    <source>
        <dbReference type="SAM" id="MobiDB-lite"/>
    </source>
</evidence>
<keyword evidence="3" id="KW-1185">Reference proteome</keyword>
<protein>
    <submittedName>
        <fullName evidence="2">Uncharacterized protein</fullName>
    </submittedName>
</protein>
<dbReference type="Proteomes" id="UP000265520">
    <property type="component" value="Unassembled WGS sequence"/>
</dbReference>
<reference evidence="2 3" key="1">
    <citation type="journal article" date="2018" name="Front. Plant Sci.">
        <title>Red Clover (Trifolium pratense) and Zigzag Clover (T. medium) - A Picture of Genomic Similarities and Differences.</title>
        <authorList>
            <person name="Dluhosova J."/>
            <person name="Istvanek J."/>
            <person name="Nedelnik J."/>
            <person name="Repkova J."/>
        </authorList>
    </citation>
    <scope>NUCLEOTIDE SEQUENCE [LARGE SCALE GENOMIC DNA]</scope>
    <source>
        <strain evidence="3">cv. 10/8</strain>
        <tissue evidence="2">Leaf</tissue>
    </source>
</reference>
<dbReference type="EMBL" id="LXQA011232512">
    <property type="protein sequence ID" value="MCI90004.1"/>
    <property type="molecule type" value="Genomic_DNA"/>
</dbReference>